<keyword evidence="2" id="KW-1185">Reference proteome</keyword>
<evidence type="ECO:0000313" key="1">
    <source>
        <dbReference type="EMBL" id="MTD15257.1"/>
    </source>
</evidence>
<comment type="caution">
    <text evidence="1">The sequence shown here is derived from an EMBL/GenBank/DDBJ whole genome shotgun (WGS) entry which is preliminary data.</text>
</comment>
<gene>
    <name evidence="1" type="ORF">GIS00_15045</name>
</gene>
<name>A0A7K1FM75_9ACTN</name>
<accession>A0A7K1FM75</accession>
<evidence type="ECO:0000313" key="2">
    <source>
        <dbReference type="Proteomes" id="UP000460221"/>
    </source>
</evidence>
<organism evidence="1 2">
    <name type="scientific">Nakamurella alba</name>
    <dbReference type="NCBI Taxonomy" id="2665158"/>
    <lineage>
        <taxon>Bacteria</taxon>
        <taxon>Bacillati</taxon>
        <taxon>Actinomycetota</taxon>
        <taxon>Actinomycetes</taxon>
        <taxon>Nakamurellales</taxon>
        <taxon>Nakamurellaceae</taxon>
        <taxon>Nakamurella</taxon>
    </lineage>
</organism>
<dbReference type="AlphaFoldDB" id="A0A7K1FM75"/>
<dbReference type="RefSeq" id="WP_154769206.1">
    <property type="nucleotide sequence ID" value="NZ_WLYK01000005.1"/>
</dbReference>
<dbReference type="EMBL" id="WLYK01000005">
    <property type="protein sequence ID" value="MTD15257.1"/>
    <property type="molecule type" value="Genomic_DNA"/>
</dbReference>
<protein>
    <submittedName>
        <fullName evidence="1">Uncharacterized protein</fullName>
    </submittedName>
</protein>
<proteinExistence type="predicted"/>
<sequence>MTDYAKYPYATLQSLGSNLTGISETVSSSSKGSYDVSGLSGDQGDISNALGDFRDEWEASVDKLGESIGGYGELTTQIGDMSQGLDQALADAMNPGATSA</sequence>
<dbReference type="Proteomes" id="UP000460221">
    <property type="component" value="Unassembled WGS sequence"/>
</dbReference>
<reference evidence="1 2" key="1">
    <citation type="submission" date="2019-11" db="EMBL/GenBank/DDBJ databases">
        <authorList>
            <person name="Jiang L.-Q."/>
        </authorList>
    </citation>
    <scope>NUCLEOTIDE SEQUENCE [LARGE SCALE GENOMIC DNA]</scope>
    <source>
        <strain evidence="1 2">YIM 132087</strain>
    </source>
</reference>